<keyword evidence="4" id="KW-0539">Nucleus</keyword>
<dbReference type="EMBL" id="CAHIKZ030001086">
    <property type="protein sequence ID" value="CAE1251911.1"/>
    <property type="molecule type" value="Genomic_DNA"/>
</dbReference>
<comment type="caution">
    <text evidence="6">The sequence shown here is derived from an EMBL/GenBank/DDBJ whole genome shotgun (WGS) entry which is preliminary data.</text>
</comment>
<dbReference type="GO" id="GO:1990841">
    <property type="term" value="F:promoter-specific chromatin binding"/>
    <property type="evidence" value="ECO:0007669"/>
    <property type="project" value="TreeGrafter"/>
</dbReference>
<evidence type="ECO:0000256" key="4">
    <source>
        <dbReference type="ARBA" id="ARBA00023242"/>
    </source>
</evidence>
<dbReference type="GO" id="GO:0006367">
    <property type="term" value="P:transcription initiation at RNA polymerase II promoter"/>
    <property type="evidence" value="ECO:0007669"/>
    <property type="project" value="TreeGrafter"/>
</dbReference>
<dbReference type="PRINTS" id="PR01443">
    <property type="entry name" value="TFIID30KDSUB"/>
</dbReference>
<evidence type="ECO:0000256" key="5">
    <source>
        <dbReference type="ARBA" id="ARBA00025730"/>
    </source>
</evidence>
<gene>
    <name evidence="6" type="ORF">SPHA_27739</name>
</gene>
<dbReference type="GO" id="GO:0005669">
    <property type="term" value="C:transcription factor TFIID complex"/>
    <property type="evidence" value="ECO:0007669"/>
    <property type="project" value="TreeGrafter"/>
</dbReference>
<dbReference type="PANTHER" id="PTHR21242">
    <property type="entry name" value="TRANSCRIPTION INITIATION FACTOR TFIID SUBUNIT 10"/>
    <property type="match status" value="1"/>
</dbReference>
<dbReference type="Proteomes" id="UP000597762">
    <property type="component" value="Unassembled WGS sequence"/>
</dbReference>
<comment type="similarity">
    <text evidence="5">Belongs to the TAF10 family.</text>
</comment>
<keyword evidence="7" id="KW-1185">Reference proteome</keyword>
<keyword evidence="2" id="KW-0805">Transcription regulation</keyword>
<dbReference type="OrthoDB" id="154356at2759"/>
<evidence type="ECO:0000256" key="2">
    <source>
        <dbReference type="ARBA" id="ARBA00023015"/>
    </source>
</evidence>
<evidence type="ECO:0000313" key="7">
    <source>
        <dbReference type="Proteomes" id="UP000597762"/>
    </source>
</evidence>
<name>A0A812C1K7_ACAPH</name>
<comment type="subcellular location">
    <subcellularLocation>
        <location evidence="1">Nucleus</location>
    </subcellularLocation>
</comment>
<dbReference type="Pfam" id="PF03540">
    <property type="entry name" value="TAF10"/>
    <property type="match status" value="1"/>
</dbReference>
<evidence type="ECO:0000256" key="1">
    <source>
        <dbReference type="ARBA" id="ARBA00004123"/>
    </source>
</evidence>
<sequence>MNQSQVMEEGMATSNILPHNPVTQVMMTGQQTQDVKTAGVPLSDFILQLEDYATTIPDSVTAYYLNKAGFDACDPRIVRLISVAAQKFVSDVVNDALQHCKMRASGQSSKKQGKDKRFTLSMDDLVPALSEYGINLYFPRLLSLSLCFCLSKILPTSSLFIPAFLSSFFTSPPPFHFGYISPNLSTLCLLTSSI</sequence>
<protein>
    <submittedName>
        <fullName evidence="6">TAF10</fullName>
    </submittedName>
</protein>
<dbReference type="GO" id="GO:0016251">
    <property type="term" value="F:RNA polymerase II general transcription initiation factor activity"/>
    <property type="evidence" value="ECO:0007669"/>
    <property type="project" value="TreeGrafter"/>
</dbReference>
<evidence type="ECO:0000256" key="3">
    <source>
        <dbReference type="ARBA" id="ARBA00023163"/>
    </source>
</evidence>
<evidence type="ECO:0000313" key="6">
    <source>
        <dbReference type="EMBL" id="CAE1251911.1"/>
    </source>
</evidence>
<reference evidence="6" key="1">
    <citation type="submission" date="2021-01" db="EMBL/GenBank/DDBJ databases">
        <authorList>
            <person name="Li R."/>
            <person name="Bekaert M."/>
        </authorList>
    </citation>
    <scope>NUCLEOTIDE SEQUENCE</scope>
    <source>
        <strain evidence="6">Farmed</strain>
    </source>
</reference>
<keyword evidence="3" id="KW-0804">Transcription</keyword>
<dbReference type="CDD" id="cd07982">
    <property type="entry name" value="HFD_TAF10"/>
    <property type="match status" value="1"/>
</dbReference>
<dbReference type="AlphaFoldDB" id="A0A812C1K7"/>
<dbReference type="InterPro" id="IPR003923">
    <property type="entry name" value="TAF10"/>
</dbReference>
<dbReference type="GO" id="GO:0000124">
    <property type="term" value="C:SAGA complex"/>
    <property type="evidence" value="ECO:0007669"/>
    <property type="project" value="TreeGrafter"/>
</dbReference>
<dbReference type="PANTHER" id="PTHR21242:SF0">
    <property type="entry name" value="TRANSCRIPTION INITIATION FACTOR TFIID SUBUNIT 10"/>
    <property type="match status" value="1"/>
</dbReference>
<organism evidence="6 7">
    <name type="scientific">Acanthosepion pharaonis</name>
    <name type="common">Pharaoh cuttlefish</name>
    <name type="synonym">Sepia pharaonis</name>
    <dbReference type="NCBI Taxonomy" id="158019"/>
    <lineage>
        <taxon>Eukaryota</taxon>
        <taxon>Metazoa</taxon>
        <taxon>Spiralia</taxon>
        <taxon>Lophotrochozoa</taxon>
        <taxon>Mollusca</taxon>
        <taxon>Cephalopoda</taxon>
        <taxon>Coleoidea</taxon>
        <taxon>Decapodiformes</taxon>
        <taxon>Sepiida</taxon>
        <taxon>Sepiina</taxon>
        <taxon>Sepiidae</taxon>
        <taxon>Acanthosepion</taxon>
    </lineage>
</organism>
<proteinExistence type="inferred from homology"/>
<accession>A0A812C1K7</accession>